<organism evidence="2 3">
    <name type="scientific">Nitrosotalea sinensis</name>
    <dbReference type="NCBI Taxonomy" id="1499975"/>
    <lineage>
        <taxon>Archaea</taxon>
        <taxon>Nitrososphaerota</taxon>
        <taxon>Nitrososphaeria</taxon>
        <taxon>Nitrosotaleales</taxon>
        <taxon>Nitrosotaleaceae</taxon>
        <taxon>Nitrosotalea</taxon>
    </lineage>
</organism>
<dbReference type="InterPro" id="IPR023210">
    <property type="entry name" value="NADP_OxRdtase_dom"/>
</dbReference>
<evidence type="ECO:0000259" key="1">
    <source>
        <dbReference type="Pfam" id="PF00248"/>
    </source>
</evidence>
<dbReference type="AlphaFoldDB" id="A0A2H1EIB6"/>
<dbReference type="Pfam" id="PF00248">
    <property type="entry name" value="Aldo_ket_red"/>
    <property type="match status" value="1"/>
</dbReference>
<dbReference type="SUPFAM" id="SSF51430">
    <property type="entry name" value="NAD(P)-linked oxidoreductase"/>
    <property type="match status" value="1"/>
</dbReference>
<protein>
    <submittedName>
        <fullName evidence="2">Aldo/keto reductase</fullName>
    </submittedName>
</protein>
<accession>A0A2H1EIB6</accession>
<dbReference type="RefSeq" id="WP_101010657.1">
    <property type="nucleotide sequence ID" value="NZ_FRFC01000005.1"/>
</dbReference>
<dbReference type="PANTHER" id="PTHR43312">
    <property type="entry name" value="D-THREO-ALDOSE 1-DEHYDROGENASE"/>
    <property type="match status" value="1"/>
</dbReference>
<dbReference type="Gene3D" id="3.20.20.100">
    <property type="entry name" value="NADP-dependent oxidoreductase domain"/>
    <property type="match status" value="1"/>
</dbReference>
<dbReference type="InterPro" id="IPR036812">
    <property type="entry name" value="NAD(P)_OxRdtase_dom_sf"/>
</dbReference>
<proteinExistence type="predicted"/>
<feature type="domain" description="NADP-dependent oxidoreductase" evidence="1">
    <location>
        <begin position="37"/>
        <end position="362"/>
    </location>
</feature>
<evidence type="ECO:0000313" key="2">
    <source>
        <dbReference type="EMBL" id="SHO47286.1"/>
    </source>
</evidence>
<dbReference type="OrthoDB" id="7238at2157"/>
<reference evidence="3" key="1">
    <citation type="submission" date="2016-12" db="EMBL/GenBank/DDBJ databases">
        <authorList>
            <person name="Herbold C."/>
        </authorList>
    </citation>
    <scope>NUCLEOTIDE SEQUENCE [LARGE SCALE GENOMIC DNA]</scope>
</reference>
<dbReference type="EMBL" id="FRFC01000005">
    <property type="protein sequence ID" value="SHO47286.1"/>
    <property type="molecule type" value="Genomic_DNA"/>
</dbReference>
<sequence length="368" mass="40972">MTPGFATPDGTANFAKKQVNVAKNHFKKFAGLTLSSVGIGTYLGNPDDMTDKLVNEAIKASIKSGINVIDTAINYRSQKAERVVGRAISEIIQSGELKREEIFISTKNGYVTNDGDVKEDFWINIQNTLVKPGVIQPGDISSGYHCMTIPYLQDQLKRSLKNMDLDCIDLIYIHNAAEGQLQDISKEEFIKKLESVFEFYEEQRRSGFIKHYGMATWDCFRVAQDNPQYLPITEIVELAKKVGGKDNGFRFIQLPYNMYLDQALTMKNQKVGEEQCSILEAAIKLGIGVFASVPLMQSKLLGPNIIPEFGGMSRPSHRAIQFVRSTPGIIAPLVGQKSQEHVQENLSIVNTPVLNEGEFSDLIKKLSS</sequence>
<keyword evidence="3" id="KW-1185">Reference proteome</keyword>
<dbReference type="PANTHER" id="PTHR43312:SF1">
    <property type="entry name" value="NADP-DEPENDENT OXIDOREDUCTASE DOMAIN-CONTAINING PROTEIN"/>
    <property type="match status" value="1"/>
</dbReference>
<dbReference type="InterPro" id="IPR053135">
    <property type="entry name" value="AKR2_Oxidoreductase"/>
</dbReference>
<name>A0A2H1EIB6_9ARCH</name>
<dbReference type="Proteomes" id="UP000232412">
    <property type="component" value="Unassembled WGS sequence"/>
</dbReference>
<dbReference type="CDD" id="cd19099">
    <property type="entry name" value="AKR_unchar"/>
    <property type="match status" value="1"/>
</dbReference>
<gene>
    <name evidence="2" type="ORF">NSIN_40043</name>
</gene>
<evidence type="ECO:0000313" key="3">
    <source>
        <dbReference type="Proteomes" id="UP000232412"/>
    </source>
</evidence>